<keyword evidence="2 3" id="KW-0175">Coiled coil</keyword>
<dbReference type="OrthoDB" id="782896at2759"/>
<evidence type="ECO:0000313" key="6">
    <source>
        <dbReference type="Proteomes" id="UP000824120"/>
    </source>
</evidence>
<feature type="region of interest" description="Disordered" evidence="4">
    <location>
        <begin position="1"/>
        <end position="32"/>
    </location>
</feature>
<protein>
    <submittedName>
        <fullName evidence="5">Uncharacterized protein</fullName>
    </submittedName>
</protein>
<proteinExistence type="inferred from homology"/>
<feature type="non-terminal residue" evidence="5">
    <location>
        <position position="221"/>
    </location>
</feature>
<evidence type="ECO:0000256" key="3">
    <source>
        <dbReference type="SAM" id="Coils"/>
    </source>
</evidence>
<evidence type="ECO:0000313" key="5">
    <source>
        <dbReference type="EMBL" id="KAG5632849.1"/>
    </source>
</evidence>
<dbReference type="Proteomes" id="UP000824120">
    <property type="component" value="Chromosome 1"/>
</dbReference>
<reference evidence="5 6" key="1">
    <citation type="submission" date="2020-09" db="EMBL/GenBank/DDBJ databases">
        <title>De no assembly of potato wild relative species, Solanum commersonii.</title>
        <authorList>
            <person name="Cho K."/>
        </authorList>
    </citation>
    <scope>NUCLEOTIDE SEQUENCE [LARGE SCALE GENOMIC DNA]</scope>
    <source>
        <strain evidence="5">LZ3.2</strain>
        <tissue evidence="5">Leaf</tissue>
    </source>
</reference>
<organism evidence="5 6">
    <name type="scientific">Solanum commersonii</name>
    <name type="common">Commerson's wild potato</name>
    <name type="synonym">Commerson's nightshade</name>
    <dbReference type="NCBI Taxonomy" id="4109"/>
    <lineage>
        <taxon>Eukaryota</taxon>
        <taxon>Viridiplantae</taxon>
        <taxon>Streptophyta</taxon>
        <taxon>Embryophyta</taxon>
        <taxon>Tracheophyta</taxon>
        <taxon>Spermatophyta</taxon>
        <taxon>Magnoliopsida</taxon>
        <taxon>eudicotyledons</taxon>
        <taxon>Gunneridae</taxon>
        <taxon>Pentapetalae</taxon>
        <taxon>asterids</taxon>
        <taxon>lamiids</taxon>
        <taxon>Solanales</taxon>
        <taxon>Solanaceae</taxon>
        <taxon>Solanoideae</taxon>
        <taxon>Solaneae</taxon>
        <taxon>Solanum</taxon>
    </lineage>
</organism>
<evidence type="ECO:0000256" key="4">
    <source>
        <dbReference type="SAM" id="MobiDB-lite"/>
    </source>
</evidence>
<keyword evidence="6" id="KW-1185">Reference proteome</keyword>
<sequence>PTVADSDQIQETNNDNRINPTHEIQEDDEMKETDVFEVPVEKLTLQILSLDEPVKPLFEELNLKDEEISSLKSKLEEKEKELEEDKTSLKLNQVAQELETSKNDGVNIKEKLEANEKAKEALENEMKKLRVQTEQWRKAADAATTILAGGGVEMNGRRLPERCGSMDKHYGNVFEPGVGGYGGYMGSPGLVDDSDVVFGHGKRKGSSIKMFGDLWKKKGHK</sequence>
<dbReference type="InterPro" id="IPR029688">
    <property type="entry name" value="ICR"/>
</dbReference>
<dbReference type="AlphaFoldDB" id="A0A9J6B853"/>
<gene>
    <name evidence="5" type="ORF">H5410_004566</name>
</gene>
<feature type="compositionally biased region" description="Polar residues" evidence="4">
    <location>
        <begin position="1"/>
        <end position="19"/>
    </location>
</feature>
<dbReference type="EMBL" id="JACXVP010000001">
    <property type="protein sequence ID" value="KAG5632849.1"/>
    <property type="molecule type" value="Genomic_DNA"/>
</dbReference>
<evidence type="ECO:0000256" key="2">
    <source>
        <dbReference type="ARBA" id="ARBA00023054"/>
    </source>
</evidence>
<comment type="caution">
    <text evidence="5">The sequence shown here is derived from an EMBL/GenBank/DDBJ whole genome shotgun (WGS) entry which is preliminary data.</text>
</comment>
<evidence type="ECO:0000256" key="1">
    <source>
        <dbReference type="ARBA" id="ARBA00009778"/>
    </source>
</evidence>
<dbReference type="PANTHER" id="PTHR34224:SF12">
    <property type="entry name" value="INTERACTOR OF CONSTITUTIVE ACTIVE ROPS 1-LIKE"/>
    <property type="match status" value="1"/>
</dbReference>
<name>A0A9J6B853_SOLCO</name>
<feature type="coiled-coil region" evidence="3">
    <location>
        <begin position="61"/>
        <end position="139"/>
    </location>
</feature>
<comment type="similarity">
    <text evidence="1">Belongs to the ICR family.</text>
</comment>
<accession>A0A9J6B853</accession>
<dbReference type="PANTHER" id="PTHR34224">
    <property type="entry name" value="INTERACTOR OF CONSTITUTIVE ACTIVE ROPS 2, CHLOROPLASTIC-RELATED"/>
    <property type="match status" value="1"/>
</dbReference>